<dbReference type="EMBL" id="JAKRVY010000001">
    <property type="protein sequence ID" value="MCL9812721.1"/>
    <property type="molecule type" value="Genomic_DNA"/>
</dbReference>
<evidence type="ECO:0000256" key="1">
    <source>
        <dbReference type="SAM" id="MobiDB-lite"/>
    </source>
</evidence>
<dbReference type="AlphaFoldDB" id="A0AAE3FPG4"/>
<feature type="compositionally biased region" description="Basic and acidic residues" evidence="1">
    <location>
        <begin position="15"/>
        <end position="25"/>
    </location>
</feature>
<accession>A0AAE3FPG4</accession>
<sequence>MTEKGDSGITSTLRDTFEEHRRGRQDQSTNLTVTPEAGYVGDEITIEGSSLPENQGFELIWHSVRGRWGVIEGNEIHGPQYQPRTEQIATVRTNASGEFSQRWEIPEDYGGDHTIELRTSDGNTLAEAEFSVTAWFEIDRTTAELGETFTVVGYGLGPGVERSNYQIAWDNGMVGFITGVVNRGTATAEVRAVGPPGEHVLQVWRNYRGVPFLQNNTQSPFGPVAGERQSTWTVEVTEQTATPDPYWVDPMYDEEVLGVHLPDPDRETDAQLEISPTSGQAGDTATLSGKAFPANTEIDLVWYSHGGHRPLDIDITPNAKPEILPTVTTDENGGFDHEFTIPNEMGATRPIMAEIDGESVAVTGFMMQPKIVDMSPTSGPVGTEIEFEVTGIGWPLYENAYHFVYDNKPLGYICSLDEEDGILRTKLRATGEPGYHFIDVYPSLFETETDEPNFTTKPHLSYWDNHPVRPLPALHFAFEITE</sequence>
<feature type="region of interest" description="Disordered" evidence="1">
    <location>
        <begin position="1"/>
        <end position="30"/>
    </location>
</feature>
<protein>
    <submittedName>
        <fullName evidence="2">Uncharacterized protein</fullName>
    </submittedName>
</protein>
<dbReference type="RefSeq" id="WP_250594668.1">
    <property type="nucleotide sequence ID" value="NZ_JAKRVY010000001.1"/>
</dbReference>
<name>A0AAE3FPG4_9EURY</name>
<evidence type="ECO:0000313" key="2">
    <source>
        <dbReference type="EMBL" id="MCL9812721.1"/>
    </source>
</evidence>
<evidence type="ECO:0000313" key="3">
    <source>
        <dbReference type="Proteomes" id="UP001202674"/>
    </source>
</evidence>
<dbReference type="Proteomes" id="UP001202674">
    <property type="component" value="Unassembled WGS sequence"/>
</dbReference>
<keyword evidence="3" id="KW-1185">Reference proteome</keyword>
<organism evidence="2 3">
    <name type="scientific">Natranaeroarchaeum aerophilus</name>
    <dbReference type="NCBI Taxonomy" id="2917711"/>
    <lineage>
        <taxon>Archaea</taxon>
        <taxon>Methanobacteriati</taxon>
        <taxon>Methanobacteriota</taxon>
        <taxon>Stenosarchaea group</taxon>
        <taxon>Halobacteria</taxon>
        <taxon>Halobacteriales</taxon>
        <taxon>Natronoarchaeaceae</taxon>
        <taxon>Natranaeroarchaeum</taxon>
    </lineage>
</organism>
<proteinExistence type="predicted"/>
<gene>
    <name evidence="2" type="ORF">AArcSt11_03525</name>
</gene>
<reference evidence="2 3" key="1">
    <citation type="journal article" date="2022" name="Syst. Appl. Microbiol.">
        <title>Natronocalculus amylovorans gen. nov., sp. nov., and Natranaeroarchaeum aerophilus sp. nov., dominant culturable amylolytic natronoarchaea from hypersaline soda lakes in southwestern Siberia.</title>
        <authorList>
            <person name="Sorokin D.Y."/>
            <person name="Elcheninov A.G."/>
            <person name="Khizhniak T.V."/>
            <person name="Koenen M."/>
            <person name="Bale N.J."/>
            <person name="Damste J.S.S."/>
            <person name="Kublanov I.V."/>
        </authorList>
    </citation>
    <scope>NUCLEOTIDE SEQUENCE [LARGE SCALE GENOMIC DNA]</scope>
    <source>
        <strain evidence="2 3">AArc-St1-1</strain>
    </source>
</reference>
<comment type="caution">
    <text evidence="2">The sequence shown here is derived from an EMBL/GenBank/DDBJ whole genome shotgun (WGS) entry which is preliminary data.</text>
</comment>